<dbReference type="InterPro" id="IPR011234">
    <property type="entry name" value="Fumarylacetoacetase-like_C"/>
</dbReference>
<dbReference type="EMBL" id="VMNX01000013">
    <property type="protein sequence ID" value="MPY48318.1"/>
    <property type="molecule type" value="Genomic_DNA"/>
</dbReference>
<dbReference type="InterPro" id="IPR036663">
    <property type="entry name" value="Fumarylacetoacetase_C_sf"/>
</dbReference>
<evidence type="ECO:0000256" key="1">
    <source>
        <dbReference type="ARBA" id="ARBA00010211"/>
    </source>
</evidence>
<sequence length="296" mass="31419">MRLVSYWLDDDGWRAGALLNEVVYDVDVALLASGMAGLGPQATTRELLRRHGQSLGQVAVAVQRAAAERSSARVAPAADLSLGPPVTDPGKVLCIGLNYNDHVAETGRALPAHPDVFAKFASTLIGPADDIRCSHITSKLDYEGELAVVIGREGRGVKPHEALDLVAGVMVLNDVTARDLQYHGTQWLAGKAVDASTPCGPALVTLDEVGDVQSLDLTTRVNGVQVQGSNTKHMIFPVAELIAYISQFLALSPGDIISTGTPEGIGSKRNPPLWLRPGDVVEVDIERVGTLRSPVR</sequence>
<feature type="domain" description="Fumarylacetoacetase-like C-terminal" evidence="3">
    <location>
        <begin position="91"/>
        <end position="295"/>
    </location>
</feature>
<dbReference type="GO" id="GO:0016853">
    <property type="term" value="F:isomerase activity"/>
    <property type="evidence" value="ECO:0007669"/>
    <property type="project" value="UniProtKB-ARBA"/>
</dbReference>
<dbReference type="PANTHER" id="PTHR42796">
    <property type="entry name" value="FUMARYLACETOACETATE HYDROLASE DOMAIN-CONTAINING PROTEIN 2A-RELATED"/>
    <property type="match status" value="1"/>
</dbReference>
<dbReference type="RefSeq" id="WP_152860141.1">
    <property type="nucleotide sequence ID" value="NZ_VMNX01000013.1"/>
</dbReference>
<evidence type="ECO:0000259" key="3">
    <source>
        <dbReference type="Pfam" id="PF01557"/>
    </source>
</evidence>
<dbReference type="PANTHER" id="PTHR42796:SF4">
    <property type="entry name" value="FUMARYLACETOACETATE HYDROLASE DOMAIN-CONTAINING PROTEIN 2A"/>
    <property type="match status" value="1"/>
</dbReference>
<comment type="similarity">
    <text evidence="1">Belongs to the FAH family.</text>
</comment>
<dbReference type="InterPro" id="IPR051121">
    <property type="entry name" value="FAH"/>
</dbReference>
<comment type="caution">
    <text evidence="4">The sequence shown here is derived from an EMBL/GenBank/DDBJ whole genome shotgun (WGS) entry which is preliminary data.</text>
</comment>
<dbReference type="AlphaFoldDB" id="A0A5N8WP67"/>
<protein>
    <submittedName>
        <fullName evidence="4">Fumarylacetoacetate hydrolase family protein</fullName>
    </submittedName>
</protein>
<name>A0A5N8WP67_9ACTN</name>
<dbReference type="GO" id="GO:0046872">
    <property type="term" value="F:metal ion binding"/>
    <property type="evidence" value="ECO:0007669"/>
    <property type="project" value="UniProtKB-KW"/>
</dbReference>
<reference evidence="4 5" key="1">
    <citation type="submission" date="2019-09" db="EMBL/GenBank/DDBJ databases">
        <authorList>
            <person name="Duangmal K."/>
            <person name="Teo W.F.A."/>
            <person name="Lipun K."/>
        </authorList>
    </citation>
    <scope>NUCLEOTIDE SEQUENCE [LARGE SCALE GENOMIC DNA]</scope>
    <source>
        <strain evidence="4 5">K1PN6</strain>
    </source>
</reference>
<keyword evidence="5" id="KW-1185">Reference proteome</keyword>
<gene>
    <name evidence="4" type="ORF">FPZ41_06880</name>
</gene>
<keyword evidence="2" id="KW-0479">Metal-binding</keyword>
<dbReference type="Proteomes" id="UP000373149">
    <property type="component" value="Unassembled WGS sequence"/>
</dbReference>
<dbReference type="SUPFAM" id="SSF56529">
    <property type="entry name" value="FAH"/>
    <property type="match status" value="1"/>
</dbReference>
<dbReference type="GO" id="GO:0016787">
    <property type="term" value="F:hydrolase activity"/>
    <property type="evidence" value="ECO:0007669"/>
    <property type="project" value="UniProtKB-KW"/>
</dbReference>
<evidence type="ECO:0000313" key="4">
    <source>
        <dbReference type="EMBL" id="MPY48318.1"/>
    </source>
</evidence>
<accession>A0A5N8WP67</accession>
<dbReference type="GO" id="GO:0019752">
    <property type="term" value="P:carboxylic acid metabolic process"/>
    <property type="evidence" value="ECO:0007669"/>
    <property type="project" value="UniProtKB-ARBA"/>
</dbReference>
<dbReference type="FunFam" id="3.90.850.10:FF:000002">
    <property type="entry name" value="2-hydroxyhepta-2,4-diene-1,7-dioate isomerase"/>
    <property type="match status" value="1"/>
</dbReference>
<evidence type="ECO:0000256" key="2">
    <source>
        <dbReference type="ARBA" id="ARBA00022723"/>
    </source>
</evidence>
<organism evidence="4 5">
    <name type="scientific">Streptomyces acidicola</name>
    <dbReference type="NCBI Taxonomy" id="2596892"/>
    <lineage>
        <taxon>Bacteria</taxon>
        <taxon>Bacillati</taxon>
        <taxon>Actinomycetota</taxon>
        <taxon>Actinomycetes</taxon>
        <taxon>Kitasatosporales</taxon>
        <taxon>Streptomycetaceae</taxon>
        <taxon>Streptomyces</taxon>
    </lineage>
</organism>
<keyword evidence="4" id="KW-0378">Hydrolase</keyword>
<dbReference type="Pfam" id="PF01557">
    <property type="entry name" value="FAA_hydrolase"/>
    <property type="match status" value="1"/>
</dbReference>
<proteinExistence type="inferred from homology"/>
<evidence type="ECO:0000313" key="5">
    <source>
        <dbReference type="Proteomes" id="UP000373149"/>
    </source>
</evidence>
<dbReference type="Gene3D" id="3.90.850.10">
    <property type="entry name" value="Fumarylacetoacetase-like, C-terminal domain"/>
    <property type="match status" value="1"/>
</dbReference>